<organism evidence="1 2">
    <name type="scientific">Abyssalbus ytuae</name>
    <dbReference type="NCBI Taxonomy" id="2926907"/>
    <lineage>
        <taxon>Bacteria</taxon>
        <taxon>Pseudomonadati</taxon>
        <taxon>Bacteroidota</taxon>
        <taxon>Flavobacteriia</taxon>
        <taxon>Flavobacteriales</taxon>
        <taxon>Flavobacteriaceae</taxon>
        <taxon>Abyssalbus</taxon>
    </lineage>
</organism>
<evidence type="ECO:0000313" key="1">
    <source>
        <dbReference type="EMBL" id="UOB18005.1"/>
    </source>
</evidence>
<proteinExistence type="predicted"/>
<dbReference type="AlphaFoldDB" id="A0A9E6ZP93"/>
<name>A0A9E6ZP93_9FLAO</name>
<dbReference type="EMBL" id="CP094358">
    <property type="protein sequence ID" value="UOB18005.1"/>
    <property type="molecule type" value="Genomic_DNA"/>
</dbReference>
<dbReference type="RefSeq" id="WP_255843891.1">
    <property type="nucleotide sequence ID" value="NZ_CP094358.1"/>
</dbReference>
<keyword evidence="2" id="KW-1185">Reference proteome</keyword>
<gene>
    <name evidence="1" type="ORF">MQE35_01595</name>
</gene>
<accession>A0A9E6ZP93</accession>
<protein>
    <submittedName>
        <fullName evidence="1">Uncharacterized protein</fullName>
    </submittedName>
</protein>
<dbReference type="KEGG" id="fbm:MQE35_01595"/>
<evidence type="ECO:0000313" key="2">
    <source>
        <dbReference type="Proteomes" id="UP000831290"/>
    </source>
</evidence>
<reference evidence="1" key="1">
    <citation type="submission" date="2022-03" db="EMBL/GenBank/DDBJ databases">
        <title>Description of Abyssus ytuae gen. nov., sp. nov., a novel member of the family Flavobacteriaceae isolated from the sediment of Mariana Trench.</title>
        <authorList>
            <person name="Zhang J."/>
            <person name="Xu X."/>
        </authorList>
    </citation>
    <scope>NUCLEOTIDE SEQUENCE</scope>
    <source>
        <strain evidence="1">MT3330</strain>
    </source>
</reference>
<sequence length="156" mass="18021">MKSTNHHGVHSPFVYNLVTKCFYNKNNHASQSGIDEYSKSISLNPKALSLLNRIINYFKEEKKEYKIGLYNNLQPDLVYDLIFVNSPLNLNLKKVINHGNNNTLVVINNIHSKSHNNNAWNIVCNSPYVKVSIDTFTLGLVFFRKEQAKEHFIIRV</sequence>
<dbReference type="Proteomes" id="UP000831290">
    <property type="component" value="Chromosome"/>
</dbReference>